<protein>
    <submittedName>
        <fullName evidence="1">DUF924 domain-containing protein</fullName>
    </submittedName>
</protein>
<dbReference type="SUPFAM" id="SSF48452">
    <property type="entry name" value="TPR-like"/>
    <property type="match status" value="1"/>
</dbReference>
<dbReference type="Gene3D" id="1.25.40.10">
    <property type="entry name" value="Tetratricopeptide repeat domain"/>
    <property type="match status" value="1"/>
</dbReference>
<sequence length="200" mass="22188">MTPTIEEILKFWFGEADPTPDERAATARRWFVRDAAFDDAIRTRFGALVERAIDGELGPEWSATPRARLAQILLVDQFTRNVHRGSARAFAGDAHAQRLALELVDSGDDRALAPIERVFAYLPLEHAEDAALQERSVALFEALAAQAPAAERASFDNYADYARRHRDVIARFGRFPHRNAALGRVNGADEQAWLDAGGGF</sequence>
<name>A0A9X4BIS4_9GAMM</name>
<organism evidence="1 2">
    <name type="scientific">Tahibacter soli</name>
    <dbReference type="NCBI Taxonomy" id="2983605"/>
    <lineage>
        <taxon>Bacteria</taxon>
        <taxon>Pseudomonadati</taxon>
        <taxon>Pseudomonadota</taxon>
        <taxon>Gammaproteobacteria</taxon>
        <taxon>Lysobacterales</taxon>
        <taxon>Rhodanobacteraceae</taxon>
        <taxon>Tahibacter</taxon>
    </lineage>
</organism>
<dbReference type="Gene3D" id="1.20.58.320">
    <property type="entry name" value="TPR-like"/>
    <property type="match status" value="1"/>
</dbReference>
<dbReference type="Proteomes" id="UP001139971">
    <property type="component" value="Unassembled WGS sequence"/>
</dbReference>
<keyword evidence="2" id="KW-1185">Reference proteome</keyword>
<accession>A0A9X4BIS4</accession>
<comment type="caution">
    <text evidence="1">The sequence shown here is derived from an EMBL/GenBank/DDBJ whole genome shotgun (WGS) entry which is preliminary data.</text>
</comment>
<dbReference type="RefSeq" id="WP_263541578.1">
    <property type="nucleotide sequence ID" value="NZ_JAOVZO020000018.1"/>
</dbReference>
<dbReference type="InterPro" id="IPR011990">
    <property type="entry name" value="TPR-like_helical_dom_sf"/>
</dbReference>
<gene>
    <name evidence="1" type="ORF">OD750_015420</name>
</gene>
<evidence type="ECO:0000313" key="2">
    <source>
        <dbReference type="Proteomes" id="UP001139971"/>
    </source>
</evidence>
<dbReference type="Pfam" id="PF06041">
    <property type="entry name" value="DUF924"/>
    <property type="match status" value="1"/>
</dbReference>
<reference evidence="1" key="1">
    <citation type="submission" date="2023-02" db="EMBL/GenBank/DDBJ databases">
        <title>Tahibacter soli sp. nov. isolated from soil.</title>
        <authorList>
            <person name="Baek J.H."/>
            <person name="Lee J.K."/>
            <person name="Choi D.G."/>
            <person name="Jeon C.O."/>
        </authorList>
    </citation>
    <scope>NUCLEOTIDE SEQUENCE</scope>
    <source>
        <strain evidence="1">BL</strain>
    </source>
</reference>
<dbReference type="AlphaFoldDB" id="A0A9X4BIS4"/>
<dbReference type="InterPro" id="IPR010323">
    <property type="entry name" value="DUF924"/>
</dbReference>
<proteinExistence type="predicted"/>
<evidence type="ECO:0000313" key="1">
    <source>
        <dbReference type="EMBL" id="MDC8013933.1"/>
    </source>
</evidence>
<dbReference type="EMBL" id="JAOVZO020000018">
    <property type="protein sequence ID" value="MDC8013933.1"/>
    <property type="molecule type" value="Genomic_DNA"/>
</dbReference>